<keyword evidence="3" id="KW-1185">Reference proteome</keyword>
<reference evidence="2 3" key="2">
    <citation type="submission" date="2018-11" db="EMBL/GenBank/DDBJ databases">
        <authorList>
            <consortium name="Pathogen Informatics"/>
        </authorList>
    </citation>
    <scope>NUCLEOTIDE SEQUENCE [LARGE SCALE GENOMIC DNA]</scope>
</reference>
<proteinExistence type="predicted"/>
<sequence>MAGREIPELVQYCRFSVSSMDSAQLHDKVVDAYNPYYGYFDERYDVLQKLGQKNGAKKKEDKPDKSEKKESKKSDKGEKKESKKSDKAELKKESKKADKDEKESKKADKDKKASPKVDEGEKEVEKLEVKRTIKREVGGTKEGIFKDDHDQYEASNFEQGKEEEDEEKGKEFNIIVAIIEARMI</sequence>
<reference evidence="4" key="1">
    <citation type="submission" date="2016-06" db="UniProtKB">
        <authorList>
            <consortium name="WormBaseParasite"/>
        </authorList>
    </citation>
    <scope>IDENTIFICATION</scope>
</reference>
<accession>A0A183E6Q0</accession>
<feature type="region of interest" description="Disordered" evidence="1">
    <location>
        <begin position="51"/>
        <end position="168"/>
    </location>
</feature>
<feature type="compositionally biased region" description="Basic and acidic residues" evidence="1">
    <location>
        <begin position="57"/>
        <end position="152"/>
    </location>
</feature>
<dbReference type="Proteomes" id="UP000271098">
    <property type="component" value="Unassembled WGS sequence"/>
</dbReference>
<organism evidence="4">
    <name type="scientific">Gongylonema pulchrum</name>
    <dbReference type="NCBI Taxonomy" id="637853"/>
    <lineage>
        <taxon>Eukaryota</taxon>
        <taxon>Metazoa</taxon>
        <taxon>Ecdysozoa</taxon>
        <taxon>Nematoda</taxon>
        <taxon>Chromadorea</taxon>
        <taxon>Rhabditida</taxon>
        <taxon>Spirurina</taxon>
        <taxon>Spiruromorpha</taxon>
        <taxon>Spiruroidea</taxon>
        <taxon>Gongylonematidae</taxon>
        <taxon>Gongylonema</taxon>
    </lineage>
</organism>
<dbReference type="WBParaSite" id="GPUH_0001666301-mRNA-1">
    <property type="protein sequence ID" value="GPUH_0001666301-mRNA-1"/>
    <property type="gene ID" value="GPUH_0001666301"/>
</dbReference>
<gene>
    <name evidence="2" type="ORF">GPUH_LOCUS16640</name>
</gene>
<dbReference type="EMBL" id="UYRT01084034">
    <property type="protein sequence ID" value="VDN28267.1"/>
    <property type="molecule type" value="Genomic_DNA"/>
</dbReference>
<evidence type="ECO:0000313" key="4">
    <source>
        <dbReference type="WBParaSite" id="GPUH_0001666301-mRNA-1"/>
    </source>
</evidence>
<evidence type="ECO:0000256" key="1">
    <source>
        <dbReference type="SAM" id="MobiDB-lite"/>
    </source>
</evidence>
<evidence type="ECO:0000313" key="3">
    <source>
        <dbReference type="Proteomes" id="UP000271098"/>
    </source>
</evidence>
<dbReference type="AlphaFoldDB" id="A0A183E6Q0"/>
<name>A0A183E6Q0_9BILA</name>
<evidence type="ECO:0000313" key="2">
    <source>
        <dbReference type="EMBL" id="VDN28267.1"/>
    </source>
</evidence>
<protein>
    <submittedName>
        <fullName evidence="4">Glutamic acid-rich protein-like</fullName>
    </submittedName>
</protein>